<dbReference type="Proteomes" id="UP001276150">
    <property type="component" value="Unassembled WGS sequence"/>
</dbReference>
<name>A0ABU4DP64_9DEIO</name>
<evidence type="ECO:0000256" key="1">
    <source>
        <dbReference type="SAM" id="SignalP"/>
    </source>
</evidence>
<feature type="signal peptide" evidence="1">
    <location>
        <begin position="1"/>
        <end position="25"/>
    </location>
</feature>
<evidence type="ECO:0000313" key="3">
    <source>
        <dbReference type="Proteomes" id="UP001276150"/>
    </source>
</evidence>
<evidence type="ECO:0000313" key="2">
    <source>
        <dbReference type="EMBL" id="MDV6373685.1"/>
    </source>
</evidence>
<organism evidence="2 3">
    <name type="scientific">Deinococcus arenicola</name>
    <dbReference type="NCBI Taxonomy" id="2994950"/>
    <lineage>
        <taxon>Bacteria</taxon>
        <taxon>Thermotogati</taxon>
        <taxon>Deinococcota</taxon>
        <taxon>Deinococci</taxon>
        <taxon>Deinococcales</taxon>
        <taxon>Deinococcaceae</taxon>
        <taxon>Deinococcus</taxon>
    </lineage>
</organism>
<reference evidence="2 3" key="1">
    <citation type="submission" date="2022-11" db="EMBL/GenBank/DDBJ databases">
        <title>Deinococcus ZS9-10, Low Temperature and Draught-tolerating, UV-resistant Bacteria from Continental Antarctica.</title>
        <authorList>
            <person name="Cheng L."/>
        </authorList>
    </citation>
    <scope>NUCLEOTIDE SEQUENCE [LARGE SCALE GENOMIC DNA]</scope>
    <source>
        <strain evidence="2 3">ZS9-10</strain>
    </source>
</reference>
<keyword evidence="3" id="KW-1185">Reference proteome</keyword>
<feature type="chain" id="PRO_5047455302" evidence="1">
    <location>
        <begin position="26"/>
        <end position="157"/>
    </location>
</feature>
<proteinExistence type="predicted"/>
<protein>
    <submittedName>
        <fullName evidence="2">Superoxide dismutase</fullName>
    </submittedName>
</protein>
<gene>
    <name evidence="2" type="ORF">ORD21_03620</name>
</gene>
<dbReference type="EMBL" id="JAPMIV010000004">
    <property type="protein sequence ID" value="MDV6373685.1"/>
    <property type="molecule type" value="Genomic_DNA"/>
</dbReference>
<sequence>MKNMLMLPALAVALSACSMMTPMKSGDAMMMMSHTLSKQPAGMALNSSGTVTPKMEGTMVMTEAKVMGLAPSTYYVAHYHSMGTASAEPCSSNGPAIMASKIVGMTDAAGMLMLKGSVAKADVMAAKYFNIHTATGADGTPADAGVSCTALDVAMMK</sequence>
<comment type="caution">
    <text evidence="2">The sequence shown here is derived from an EMBL/GenBank/DDBJ whole genome shotgun (WGS) entry which is preliminary data.</text>
</comment>
<accession>A0ABU4DP64</accession>
<keyword evidence="1" id="KW-0732">Signal</keyword>
<dbReference type="PROSITE" id="PS51257">
    <property type="entry name" value="PROKAR_LIPOPROTEIN"/>
    <property type="match status" value="1"/>
</dbReference>
<dbReference type="RefSeq" id="WP_317639000.1">
    <property type="nucleotide sequence ID" value="NZ_JAPMIV010000004.1"/>
</dbReference>